<organism evidence="9 10">
    <name type="scientific">Coccomyxa subellipsoidea</name>
    <dbReference type="NCBI Taxonomy" id="248742"/>
    <lineage>
        <taxon>Eukaryota</taxon>
        <taxon>Viridiplantae</taxon>
        <taxon>Chlorophyta</taxon>
        <taxon>core chlorophytes</taxon>
        <taxon>Trebouxiophyceae</taxon>
        <taxon>Trebouxiophyceae incertae sedis</taxon>
        <taxon>Coccomyxaceae</taxon>
        <taxon>Coccomyxa</taxon>
    </lineage>
</organism>
<gene>
    <name evidence="9" type="ORF">WJX75_001903</name>
</gene>
<evidence type="ECO:0000313" key="10">
    <source>
        <dbReference type="Proteomes" id="UP001491310"/>
    </source>
</evidence>
<evidence type="ECO:0000256" key="2">
    <source>
        <dbReference type="ARBA" id="ARBA00005975"/>
    </source>
</evidence>
<dbReference type="Proteomes" id="UP001491310">
    <property type="component" value="Unassembled WGS sequence"/>
</dbReference>
<evidence type="ECO:0000256" key="5">
    <source>
        <dbReference type="ARBA" id="ARBA00023136"/>
    </source>
</evidence>
<dbReference type="InterPro" id="IPR006629">
    <property type="entry name" value="LITAF"/>
</dbReference>
<accession>A0ABR2YXF8</accession>
<evidence type="ECO:0000256" key="1">
    <source>
        <dbReference type="ARBA" id="ARBA00004170"/>
    </source>
</evidence>
<dbReference type="PANTHER" id="PTHR23292:SF6">
    <property type="entry name" value="FI16602P1-RELATED"/>
    <property type="match status" value="1"/>
</dbReference>
<feature type="region of interest" description="Disordered" evidence="6">
    <location>
        <begin position="1"/>
        <end position="127"/>
    </location>
</feature>
<name>A0ABR2YXF8_9CHLO</name>
<proteinExistence type="inferred from homology"/>
<protein>
    <recommendedName>
        <fullName evidence="8">LITAF domain-containing protein</fullName>
    </recommendedName>
</protein>
<comment type="caution">
    <text evidence="9">The sequence shown here is derived from an EMBL/GenBank/DDBJ whole genome shotgun (WGS) entry which is preliminary data.</text>
</comment>
<keyword evidence="7" id="KW-0812">Transmembrane</keyword>
<comment type="subcellular location">
    <subcellularLocation>
        <location evidence="1">Membrane</location>
        <topology evidence="1">Peripheral membrane protein</topology>
    </subcellularLocation>
</comment>
<reference evidence="9 10" key="1">
    <citation type="journal article" date="2024" name="Nat. Commun.">
        <title>Phylogenomics reveals the evolutionary origins of lichenization in chlorophyte algae.</title>
        <authorList>
            <person name="Puginier C."/>
            <person name="Libourel C."/>
            <person name="Otte J."/>
            <person name="Skaloud P."/>
            <person name="Haon M."/>
            <person name="Grisel S."/>
            <person name="Petersen M."/>
            <person name="Berrin J.G."/>
            <person name="Delaux P.M."/>
            <person name="Dal Grande F."/>
            <person name="Keller J."/>
        </authorList>
    </citation>
    <scope>NUCLEOTIDE SEQUENCE [LARGE SCALE GENOMIC DNA]</scope>
    <source>
        <strain evidence="9 10">SAG 216-7</strain>
    </source>
</reference>
<dbReference type="InterPro" id="IPR037519">
    <property type="entry name" value="LITAF_fam"/>
</dbReference>
<feature type="compositionally biased region" description="Polar residues" evidence="6">
    <location>
        <begin position="66"/>
        <end position="78"/>
    </location>
</feature>
<keyword evidence="5 7" id="KW-0472">Membrane</keyword>
<evidence type="ECO:0000256" key="6">
    <source>
        <dbReference type="SAM" id="MobiDB-lite"/>
    </source>
</evidence>
<evidence type="ECO:0000259" key="8">
    <source>
        <dbReference type="PROSITE" id="PS51837"/>
    </source>
</evidence>
<keyword evidence="10" id="KW-1185">Reference proteome</keyword>
<sequence>MGPSKSNFACKPLASTPGKEGALKDLIRKQPHQSLVMAPSRWTSFLGGGSKESDNSEPLVPDSNAPDDQQTSLISYPNASAPPMYPGAHGSSFPPDPDFPEPVKPSTSQQHSYAQHPPQPDHQEYTAPPPVYEQAHVADGYPVLPHATQPPTYVPPLVVNQELVVLEPLRGSPIVVTCPHCGHTGPAAVRKEFGFVTYFSSFMLCFLGCCVLSLFPFCSDCTKDWVYRCRRCGALFGRERP</sequence>
<feature type="domain" description="LITAF" evidence="8">
    <location>
        <begin position="154"/>
        <end position="241"/>
    </location>
</feature>
<dbReference type="Pfam" id="PF10601">
    <property type="entry name" value="zf-LITAF-like"/>
    <property type="match status" value="1"/>
</dbReference>
<evidence type="ECO:0000313" key="9">
    <source>
        <dbReference type="EMBL" id="KAK9916366.1"/>
    </source>
</evidence>
<keyword evidence="7" id="KW-1133">Transmembrane helix</keyword>
<dbReference type="PROSITE" id="PS51837">
    <property type="entry name" value="LITAF"/>
    <property type="match status" value="1"/>
</dbReference>
<evidence type="ECO:0000256" key="7">
    <source>
        <dbReference type="SAM" id="Phobius"/>
    </source>
</evidence>
<evidence type="ECO:0000256" key="4">
    <source>
        <dbReference type="ARBA" id="ARBA00022833"/>
    </source>
</evidence>
<evidence type="ECO:0000256" key="3">
    <source>
        <dbReference type="ARBA" id="ARBA00022723"/>
    </source>
</evidence>
<dbReference type="SMART" id="SM00714">
    <property type="entry name" value="LITAF"/>
    <property type="match status" value="1"/>
</dbReference>
<feature type="transmembrane region" description="Helical" evidence="7">
    <location>
        <begin position="195"/>
        <end position="218"/>
    </location>
</feature>
<comment type="similarity">
    <text evidence="2">Belongs to the CDIP1/LITAF family.</text>
</comment>
<dbReference type="PANTHER" id="PTHR23292">
    <property type="entry name" value="LIPOPOLYSACCHARIDE-INDUCED TUMOR NECROSIS FACTOR-ALPHA FACTOR"/>
    <property type="match status" value="1"/>
</dbReference>
<keyword evidence="3" id="KW-0479">Metal-binding</keyword>
<dbReference type="EMBL" id="JALJOT010000003">
    <property type="protein sequence ID" value="KAK9916366.1"/>
    <property type="molecule type" value="Genomic_DNA"/>
</dbReference>
<feature type="compositionally biased region" description="Pro residues" evidence="6">
    <location>
        <begin position="94"/>
        <end position="103"/>
    </location>
</feature>
<keyword evidence="4" id="KW-0862">Zinc</keyword>